<feature type="domain" description="Pyruvate carboxyltransferase" evidence="4">
    <location>
        <begin position="9"/>
        <end position="275"/>
    </location>
</feature>
<dbReference type="Pfam" id="PF00682">
    <property type="entry name" value="HMGL-like"/>
    <property type="match status" value="1"/>
</dbReference>
<evidence type="ECO:0000256" key="2">
    <source>
        <dbReference type="ARBA" id="ARBA00022723"/>
    </source>
</evidence>
<dbReference type="GO" id="GO:0046951">
    <property type="term" value="P:ketone body biosynthetic process"/>
    <property type="evidence" value="ECO:0007669"/>
    <property type="project" value="TreeGrafter"/>
</dbReference>
<dbReference type="EMBL" id="JANRHA010000007">
    <property type="protein sequence ID" value="MDG3015299.1"/>
    <property type="molecule type" value="Genomic_DNA"/>
</dbReference>
<accession>A0A9X4M1V9</accession>
<dbReference type="GO" id="GO:0046872">
    <property type="term" value="F:metal ion binding"/>
    <property type="evidence" value="ECO:0007669"/>
    <property type="project" value="UniProtKB-KW"/>
</dbReference>
<dbReference type="InterPro" id="IPR043594">
    <property type="entry name" value="HMGL"/>
</dbReference>
<dbReference type="PANTHER" id="PTHR42738">
    <property type="entry name" value="HYDROXYMETHYLGLUTARYL-COA LYASE"/>
    <property type="match status" value="1"/>
</dbReference>
<evidence type="ECO:0000313" key="5">
    <source>
        <dbReference type="EMBL" id="MDG3015299.1"/>
    </source>
</evidence>
<reference evidence="5" key="1">
    <citation type="submission" date="2022-08" db="EMBL/GenBank/DDBJ databases">
        <title>Genome analysis of Corynebacteriales strain.</title>
        <authorList>
            <person name="Lee S.D."/>
        </authorList>
    </citation>
    <scope>NUCLEOTIDE SEQUENCE</scope>
    <source>
        <strain evidence="5">D3-21</strain>
    </source>
</reference>
<evidence type="ECO:0000313" key="6">
    <source>
        <dbReference type="Proteomes" id="UP001152755"/>
    </source>
</evidence>
<dbReference type="CDD" id="cd07938">
    <property type="entry name" value="DRE_TIM_HMGL"/>
    <property type="match status" value="1"/>
</dbReference>
<keyword evidence="2" id="KW-0479">Metal-binding</keyword>
<dbReference type="InterPro" id="IPR000891">
    <property type="entry name" value="PYR_CT"/>
</dbReference>
<dbReference type="PANTHER" id="PTHR42738:SF7">
    <property type="entry name" value="HYDROXYMETHYLGLUTARYL-COA LYASE"/>
    <property type="match status" value="1"/>
</dbReference>
<name>A0A9X4M1V9_9ACTN</name>
<evidence type="ECO:0000256" key="3">
    <source>
        <dbReference type="ARBA" id="ARBA00023239"/>
    </source>
</evidence>
<dbReference type="AlphaFoldDB" id="A0A9X4M1V9"/>
<dbReference type="GO" id="GO:0006552">
    <property type="term" value="P:L-leucine catabolic process"/>
    <property type="evidence" value="ECO:0007669"/>
    <property type="project" value="TreeGrafter"/>
</dbReference>
<evidence type="ECO:0000259" key="4">
    <source>
        <dbReference type="PROSITE" id="PS50991"/>
    </source>
</evidence>
<dbReference type="Proteomes" id="UP001152755">
    <property type="component" value="Unassembled WGS sequence"/>
</dbReference>
<dbReference type="RefSeq" id="WP_332520004.1">
    <property type="nucleotide sequence ID" value="NZ_JANRHA010000007.1"/>
</dbReference>
<dbReference type="InterPro" id="IPR013785">
    <property type="entry name" value="Aldolase_TIM"/>
</dbReference>
<comment type="caution">
    <text evidence="5">The sequence shown here is derived from an EMBL/GenBank/DDBJ whole genome shotgun (WGS) entry which is preliminary data.</text>
</comment>
<protein>
    <submittedName>
        <fullName evidence="5">Hydroxymethylglutaryl-CoA lyase</fullName>
    </submittedName>
</protein>
<keyword evidence="6" id="KW-1185">Reference proteome</keyword>
<sequence length="310" mass="31728">MIPTLPPAVSIREVGLRDGLQNERPVSTEAKLRLLDALAVTGVRRVELTAFVSPRAVPAMADAEALAAQAHRWPQLEFSALVAGPGGARRAVAAGIPDVEYVLSAAEGHSQANVRRGVDDSVRLTEQIAEIVHDGGGTCEVIIATAWDCPFDGPTPPERVVEIAGHAIALGADRISVADTVGTATPVRVVGLLDRLRAHLGDCSVGAHFHNTRGAGLACAYAAVQSGVVDLDASVGGLGGCPFAPGASGNIATEELVYLLEDCGVGTGIDLSAAIDAAAVARDVVGHELTSGLSRAGDRLRTAPAATGRR</sequence>
<gene>
    <name evidence="5" type="ORF">NVS88_12145</name>
</gene>
<dbReference type="SUPFAM" id="SSF51569">
    <property type="entry name" value="Aldolase"/>
    <property type="match status" value="1"/>
</dbReference>
<keyword evidence="3 5" id="KW-0456">Lyase</keyword>
<dbReference type="NCBIfam" id="NF004283">
    <property type="entry name" value="PRK05692.1"/>
    <property type="match status" value="1"/>
</dbReference>
<evidence type="ECO:0000256" key="1">
    <source>
        <dbReference type="ARBA" id="ARBA00009405"/>
    </source>
</evidence>
<proteinExistence type="inferred from homology"/>
<dbReference type="GO" id="GO:0004419">
    <property type="term" value="F:hydroxymethylglutaryl-CoA lyase activity"/>
    <property type="evidence" value="ECO:0007669"/>
    <property type="project" value="TreeGrafter"/>
</dbReference>
<comment type="similarity">
    <text evidence="1">Belongs to the HMG-CoA lyase family.</text>
</comment>
<dbReference type="PROSITE" id="PS50991">
    <property type="entry name" value="PYR_CT"/>
    <property type="match status" value="1"/>
</dbReference>
<dbReference type="Gene3D" id="3.20.20.70">
    <property type="entry name" value="Aldolase class I"/>
    <property type="match status" value="1"/>
</dbReference>
<organism evidence="5 6">
    <name type="scientific">Speluncibacter jeojiensis</name>
    <dbReference type="NCBI Taxonomy" id="2710754"/>
    <lineage>
        <taxon>Bacteria</taxon>
        <taxon>Bacillati</taxon>
        <taxon>Actinomycetota</taxon>
        <taxon>Actinomycetes</taxon>
        <taxon>Mycobacteriales</taxon>
        <taxon>Speluncibacteraceae</taxon>
        <taxon>Speluncibacter</taxon>
    </lineage>
</organism>